<accession>A0A409WJF7</accession>
<dbReference type="Gene3D" id="2.40.128.20">
    <property type="match status" value="1"/>
</dbReference>
<dbReference type="STRING" id="93625.A0A409WJF7"/>
<dbReference type="InterPro" id="IPR008729">
    <property type="entry name" value="PA_de_COase"/>
</dbReference>
<evidence type="ECO:0000313" key="1">
    <source>
        <dbReference type="EMBL" id="PPQ78635.1"/>
    </source>
</evidence>
<reference evidence="1 2" key="1">
    <citation type="journal article" date="2018" name="Evol. Lett.">
        <title>Horizontal gene cluster transfer increased hallucinogenic mushroom diversity.</title>
        <authorList>
            <person name="Reynolds H.T."/>
            <person name="Vijayakumar V."/>
            <person name="Gluck-Thaler E."/>
            <person name="Korotkin H.B."/>
            <person name="Matheny P.B."/>
            <person name="Slot J.C."/>
        </authorList>
    </citation>
    <scope>NUCLEOTIDE SEQUENCE [LARGE SCALE GENOMIC DNA]</scope>
    <source>
        <strain evidence="1 2">2631</strain>
    </source>
</reference>
<dbReference type="OrthoDB" id="4415004at2759"/>
<sequence>MSISSETGTIVSLVYDIPKRKIVTFIAFSKGHWERRKEALGDKRNEEDFMRWKELAKDGIQTDRYLMSKQADIVEVFRGPGSLKAIDQTWETL</sequence>
<dbReference type="InParanoid" id="A0A409WJF7"/>
<organism evidence="1 2">
    <name type="scientific">Psilocybe cyanescens</name>
    <dbReference type="NCBI Taxonomy" id="93625"/>
    <lineage>
        <taxon>Eukaryota</taxon>
        <taxon>Fungi</taxon>
        <taxon>Dikarya</taxon>
        <taxon>Basidiomycota</taxon>
        <taxon>Agaricomycotina</taxon>
        <taxon>Agaricomycetes</taxon>
        <taxon>Agaricomycetidae</taxon>
        <taxon>Agaricales</taxon>
        <taxon>Agaricineae</taxon>
        <taxon>Strophariaceae</taxon>
        <taxon>Psilocybe</taxon>
    </lineage>
</organism>
<comment type="caution">
    <text evidence="1">The sequence shown here is derived from an EMBL/GenBank/DDBJ whole genome shotgun (WGS) entry which is preliminary data.</text>
</comment>
<gene>
    <name evidence="1" type="ORF">CVT25_010599</name>
</gene>
<dbReference type="EMBL" id="NHYD01003412">
    <property type="protein sequence ID" value="PPQ78635.1"/>
    <property type="molecule type" value="Genomic_DNA"/>
</dbReference>
<evidence type="ECO:0000313" key="2">
    <source>
        <dbReference type="Proteomes" id="UP000283269"/>
    </source>
</evidence>
<keyword evidence="2" id="KW-1185">Reference proteome</keyword>
<dbReference type="PANTHER" id="PTHR40087:SF1">
    <property type="entry name" value="PHENOLIC ACID DECARBOXYLASE PADC"/>
    <property type="match status" value="1"/>
</dbReference>
<dbReference type="Proteomes" id="UP000283269">
    <property type="component" value="Unassembled WGS sequence"/>
</dbReference>
<dbReference type="AlphaFoldDB" id="A0A409WJF7"/>
<proteinExistence type="predicted"/>
<dbReference type="PANTHER" id="PTHR40087">
    <property type="entry name" value="PHENOLIC ACID DECARBOXYLASE PADC"/>
    <property type="match status" value="1"/>
</dbReference>
<dbReference type="GO" id="GO:0016831">
    <property type="term" value="F:carboxy-lyase activity"/>
    <property type="evidence" value="ECO:0007669"/>
    <property type="project" value="InterPro"/>
</dbReference>
<name>A0A409WJF7_PSICY</name>
<dbReference type="InterPro" id="IPR012674">
    <property type="entry name" value="Calycin"/>
</dbReference>
<protein>
    <submittedName>
        <fullName evidence="1">Uncharacterized protein</fullName>
    </submittedName>
</protein>
<dbReference type="SUPFAM" id="SSF50814">
    <property type="entry name" value="Lipocalins"/>
    <property type="match status" value="1"/>
</dbReference>